<dbReference type="Gene3D" id="1.20.1390.10">
    <property type="entry name" value="PWI domain"/>
    <property type="match status" value="1"/>
</dbReference>
<evidence type="ECO:0000259" key="3">
    <source>
        <dbReference type="PROSITE" id="PS51025"/>
    </source>
</evidence>
<feature type="domain" description="PWI" evidence="3">
    <location>
        <begin position="16"/>
        <end position="124"/>
    </location>
</feature>
<proteinExistence type="predicted"/>
<dbReference type="Pfam" id="PF01480">
    <property type="entry name" value="PWI"/>
    <property type="match status" value="1"/>
</dbReference>
<evidence type="ECO:0000256" key="2">
    <source>
        <dbReference type="SAM" id="MobiDB-lite"/>
    </source>
</evidence>
<dbReference type="EMBL" id="JAXOVC010000007">
    <property type="protein sequence ID" value="KAK4498732.1"/>
    <property type="molecule type" value="Genomic_DNA"/>
</dbReference>
<keyword evidence="1" id="KW-0507">mRNA processing</keyword>
<reference evidence="4 5" key="1">
    <citation type="journal article" date="2023" name="G3 (Bethesda)">
        <title>A chromosome-level genome assembly of Zasmidium syzygii isolated from banana leaves.</title>
        <authorList>
            <person name="van Westerhoven A.C."/>
            <person name="Mehrabi R."/>
            <person name="Talebi R."/>
            <person name="Steentjes M.B.F."/>
            <person name="Corcolon B."/>
            <person name="Chong P.A."/>
            <person name="Kema G.H.J."/>
            <person name="Seidl M.F."/>
        </authorList>
    </citation>
    <scope>NUCLEOTIDE SEQUENCE [LARGE SCALE GENOMIC DNA]</scope>
    <source>
        <strain evidence="4 5">P124</strain>
    </source>
</reference>
<dbReference type="SMART" id="SM00311">
    <property type="entry name" value="PWI"/>
    <property type="match status" value="1"/>
</dbReference>
<keyword evidence="5" id="KW-1185">Reference proteome</keyword>
<evidence type="ECO:0000313" key="4">
    <source>
        <dbReference type="EMBL" id="KAK4498732.1"/>
    </source>
</evidence>
<feature type="compositionally biased region" description="Gly residues" evidence="2">
    <location>
        <begin position="172"/>
        <end position="181"/>
    </location>
</feature>
<sequence length="219" mass="24558">MSAALKTGADARAMRTTKFPPEFSKKVDMTKINLLVIKKWVAGEVARILKNDDDVVTEMIFAILEGSNKASTHLLARCPDIKRLQTDLTGFLDQDAAPFCLGLWKMCLSAQEDPNGIPKELLEAKKLELIQERVAEDKAREEAIERQNRERERDRELAHTRDRERGERGQRRGGGGRGGYGQHPIAPDEAKGVAQSTKSTGHSMTAHLWVSSHWPCSWK</sequence>
<feature type="region of interest" description="Disordered" evidence="2">
    <location>
        <begin position="138"/>
        <end position="201"/>
    </location>
</feature>
<dbReference type="InterPro" id="IPR036483">
    <property type="entry name" value="PWI_dom_sf"/>
</dbReference>
<gene>
    <name evidence="4" type="ORF">PRZ48_009242</name>
</gene>
<name>A0ABR0EB81_ZASCE</name>
<accession>A0ABR0EB81</accession>
<dbReference type="InterPro" id="IPR052225">
    <property type="entry name" value="Ser/Arg_repetitive_matrix"/>
</dbReference>
<dbReference type="PANTHER" id="PTHR23148:SF0">
    <property type="entry name" value="SERINE_ARGININE REPETITIVE MATRIX PROTEIN 1"/>
    <property type="match status" value="1"/>
</dbReference>
<evidence type="ECO:0000256" key="1">
    <source>
        <dbReference type="ARBA" id="ARBA00022664"/>
    </source>
</evidence>
<evidence type="ECO:0000313" key="5">
    <source>
        <dbReference type="Proteomes" id="UP001305779"/>
    </source>
</evidence>
<dbReference type="PANTHER" id="PTHR23148">
    <property type="entry name" value="SERINE/ARGININE REGULATED NUCLEAR MATRIX PROTEIN"/>
    <property type="match status" value="1"/>
</dbReference>
<organism evidence="4 5">
    <name type="scientific">Zasmidium cellare</name>
    <name type="common">Wine cellar mold</name>
    <name type="synonym">Racodium cellare</name>
    <dbReference type="NCBI Taxonomy" id="395010"/>
    <lineage>
        <taxon>Eukaryota</taxon>
        <taxon>Fungi</taxon>
        <taxon>Dikarya</taxon>
        <taxon>Ascomycota</taxon>
        <taxon>Pezizomycotina</taxon>
        <taxon>Dothideomycetes</taxon>
        <taxon>Dothideomycetidae</taxon>
        <taxon>Mycosphaerellales</taxon>
        <taxon>Mycosphaerellaceae</taxon>
        <taxon>Zasmidium</taxon>
    </lineage>
</organism>
<dbReference type="Proteomes" id="UP001305779">
    <property type="component" value="Unassembled WGS sequence"/>
</dbReference>
<dbReference type="InterPro" id="IPR002483">
    <property type="entry name" value="PWI_dom"/>
</dbReference>
<protein>
    <recommendedName>
        <fullName evidence="3">PWI domain-containing protein</fullName>
    </recommendedName>
</protein>
<comment type="caution">
    <text evidence="4">The sequence shown here is derived from an EMBL/GenBank/DDBJ whole genome shotgun (WGS) entry which is preliminary data.</text>
</comment>
<feature type="compositionally biased region" description="Basic and acidic residues" evidence="2">
    <location>
        <begin position="138"/>
        <end position="170"/>
    </location>
</feature>
<dbReference type="PROSITE" id="PS51025">
    <property type="entry name" value="PWI"/>
    <property type="match status" value="1"/>
</dbReference>
<dbReference type="SUPFAM" id="SSF101233">
    <property type="entry name" value="PWI domain"/>
    <property type="match status" value="1"/>
</dbReference>